<gene>
    <name evidence="4" type="ORF">PV02_00885</name>
</gene>
<dbReference type="InterPro" id="IPR051128">
    <property type="entry name" value="EgtD_Methyltrsf_superfamily"/>
</dbReference>
<dbReference type="InterPro" id="IPR017804">
    <property type="entry name" value="MeTrfase_EgtD-like"/>
</dbReference>
<accession>A0AAE3KWZ9</accession>
<proteinExistence type="predicted"/>
<sequence>MIIEDFMQEVGESSIREKLLSCLRSNPKTLPCTFFYDRTGSELFEKITTLEEYYPPKVEIPLLRSTARKFDGELKGCDIVELGSGDCSKISVFLDEVLEENRQTIVYYPVDVSREAIEKSGSILRKRYPEMGLHGINADFLEHLRKMLGKRRGERRSLFCFFGSTIGNLDRTKATEFLKDLDGVMKREDRLLLGMDMVKDIDVLERAYNDSQGITAQFNKNILNVTNSHLGTDFNPDDFEHVAFFNRNYSRIEMHLRAKRDLEVTSPLFDEDIIFKKGETIHTENSHKYTVDHIRGMADAAGLFLRNVYTDDKKWFSLAEMVKV</sequence>
<protein>
    <submittedName>
        <fullName evidence="4">Methyltransferase</fullName>
    </submittedName>
</protein>
<evidence type="ECO:0000313" key="4">
    <source>
        <dbReference type="EMBL" id="MCQ6961789.1"/>
    </source>
</evidence>
<dbReference type="InterPro" id="IPR019257">
    <property type="entry name" value="MeTrfase_dom"/>
</dbReference>
<evidence type="ECO:0000256" key="2">
    <source>
        <dbReference type="ARBA" id="ARBA00022679"/>
    </source>
</evidence>
<organism evidence="4 5">
    <name type="scientific">Methanolobus chelungpuianus</name>
    <dbReference type="NCBI Taxonomy" id="502115"/>
    <lineage>
        <taxon>Archaea</taxon>
        <taxon>Methanobacteriati</taxon>
        <taxon>Methanobacteriota</taxon>
        <taxon>Stenosarchaea group</taxon>
        <taxon>Methanomicrobia</taxon>
        <taxon>Methanosarcinales</taxon>
        <taxon>Methanosarcinaceae</taxon>
        <taxon>Methanolobus</taxon>
    </lineage>
</organism>
<evidence type="ECO:0000313" key="5">
    <source>
        <dbReference type="Proteomes" id="UP001206983"/>
    </source>
</evidence>
<reference evidence="4 5" key="1">
    <citation type="journal article" date="2011" name="Appl. Environ. Microbiol.">
        <title>Methanogenic archaea isolated from Taiwan's Chelungpu fault.</title>
        <authorList>
            <person name="Wu S.Y."/>
            <person name="Lai M.C."/>
        </authorList>
    </citation>
    <scope>NUCLEOTIDE SEQUENCE [LARGE SCALE GENOMIC DNA]</scope>
    <source>
        <strain evidence="4 5">St545Mb</strain>
    </source>
</reference>
<keyword evidence="5" id="KW-1185">Reference proteome</keyword>
<dbReference type="InterPro" id="IPR029063">
    <property type="entry name" value="SAM-dependent_MTases_sf"/>
</dbReference>
<dbReference type="NCBIfam" id="TIGR03438">
    <property type="entry name" value="egtD_ergothio"/>
    <property type="match status" value="1"/>
</dbReference>
<dbReference type="PANTHER" id="PTHR43397">
    <property type="entry name" value="ERGOTHIONEINE BIOSYNTHESIS PROTEIN 1"/>
    <property type="match status" value="1"/>
</dbReference>
<dbReference type="InterPro" id="IPR035094">
    <property type="entry name" value="EgtD"/>
</dbReference>
<name>A0AAE3KWZ9_9EURY</name>
<comment type="caution">
    <text evidence="4">The sequence shown here is derived from an EMBL/GenBank/DDBJ whole genome shotgun (WGS) entry which is preliminary data.</text>
</comment>
<dbReference type="Gene3D" id="3.40.50.150">
    <property type="entry name" value="Vaccinia Virus protein VP39"/>
    <property type="match status" value="1"/>
</dbReference>
<evidence type="ECO:0000256" key="1">
    <source>
        <dbReference type="ARBA" id="ARBA00022603"/>
    </source>
</evidence>
<dbReference type="AlphaFoldDB" id="A0AAE3KWZ9"/>
<evidence type="ECO:0000259" key="3">
    <source>
        <dbReference type="Pfam" id="PF10017"/>
    </source>
</evidence>
<dbReference type="Proteomes" id="UP001206983">
    <property type="component" value="Unassembled WGS sequence"/>
</dbReference>
<feature type="domain" description="Histidine-specific methyltransferase SAM-dependent" evidence="3">
    <location>
        <begin position="16"/>
        <end position="320"/>
    </location>
</feature>
<dbReference type="GO" id="GO:0032259">
    <property type="term" value="P:methylation"/>
    <property type="evidence" value="ECO:0007669"/>
    <property type="project" value="UniProtKB-KW"/>
</dbReference>
<keyword evidence="1 4" id="KW-0489">Methyltransferase</keyword>
<dbReference type="Pfam" id="PF10017">
    <property type="entry name" value="Methyltransf_33"/>
    <property type="match status" value="1"/>
</dbReference>
<dbReference type="PANTHER" id="PTHR43397:SF1">
    <property type="entry name" value="ERGOTHIONEINE BIOSYNTHESIS PROTEIN 1"/>
    <property type="match status" value="1"/>
</dbReference>
<dbReference type="GO" id="GO:0008168">
    <property type="term" value="F:methyltransferase activity"/>
    <property type="evidence" value="ECO:0007669"/>
    <property type="project" value="UniProtKB-KW"/>
</dbReference>
<dbReference type="PIRSF" id="PIRSF018005">
    <property type="entry name" value="UCP018005"/>
    <property type="match status" value="1"/>
</dbReference>
<dbReference type="RefSeq" id="WP_256621454.1">
    <property type="nucleotide sequence ID" value="NZ_JTEO01000002.1"/>
</dbReference>
<keyword evidence="2" id="KW-0808">Transferase</keyword>
<dbReference type="EMBL" id="JTEO01000002">
    <property type="protein sequence ID" value="MCQ6961789.1"/>
    <property type="molecule type" value="Genomic_DNA"/>
</dbReference>